<protein>
    <submittedName>
        <fullName evidence="1">Uncharacterized protein</fullName>
    </submittedName>
</protein>
<organism evidence="1 2">
    <name type="scientific">Moorena producens PAL-8-15-08-1</name>
    <dbReference type="NCBI Taxonomy" id="1458985"/>
    <lineage>
        <taxon>Bacteria</taxon>
        <taxon>Bacillati</taxon>
        <taxon>Cyanobacteriota</taxon>
        <taxon>Cyanophyceae</taxon>
        <taxon>Coleofasciculales</taxon>
        <taxon>Coleofasciculaceae</taxon>
        <taxon>Moorena</taxon>
    </lineage>
</organism>
<dbReference type="EMBL" id="CP017599">
    <property type="protein sequence ID" value="AOX02623.1"/>
    <property type="molecule type" value="Genomic_DNA"/>
</dbReference>
<name>A0A1D8TYL0_9CYAN</name>
<dbReference type="KEGG" id="mpro:BJP34_27110"/>
<evidence type="ECO:0000313" key="2">
    <source>
        <dbReference type="Proteomes" id="UP000177870"/>
    </source>
</evidence>
<proteinExistence type="predicted"/>
<dbReference type="Proteomes" id="UP000177870">
    <property type="component" value="Chromosome"/>
</dbReference>
<gene>
    <name evidence="1" type="ORF">BJP34_27110</name>
</gene>
<evidence type="ECO:0000313" key="1">
    <source>
        <dbReference type="EMBL" id="AOX02623.1"/>
    </source>
</evidence>
<reference evidence="2" key="1">
    <citation type="submission" date="2016-10" db="EMBL/GenBank/DDBJ databases">
        <title>Comparative genomics uncovers the prolific and rare metabolic potential of the cyanobacterial genus Moorea.</title>
        <authorList>
            <person name="Leao T."/>
            <person name="Castelao G."/>
            <person name="Korobeynikov A."/>
            <person name="Monroe E.A."/>
            <person name="Podell S."/>
            <person name="Glukhov E."/>
            <person name="Allen E."/>
            <person name="Gerwick W.H."/>
            <person name="Gerwick L."/>
        </authorList>
    </citation>
    <scope>NUCLEOTIDE SEQUENCE [LARGE SCALE GENOMIC DNA]</scope>
    <source>
        <strain evidence="2">PAL-8-15-08-1</strain>
    </source>
</reference>
<dbReference type="STRING" id="1458985.BJP34_27110"/>
<dbReference type="AlphaFoldDB" id="A0A1D8TYL0"/>
<sequence length="67" mass="7385">MELSAHAVCHRLEACATQGIGNGAIPCAQRYILDKKQFISFIYQQLCLNKTHKSVLSVVSGSYQEGK</sequence>
<accession>A0A1D8TYL0</accession>